<dbReference type="Gene3D" id="3.30.200.20">
    <property type="entry name" value="Phosphorylase Kinase, domain 1"/>
    <property type="match status" value="1"/>
</dbReference>
<dbReference type="AlphaFoldDB" id="A0A151SMF2"/>
<dbReference type="EC" id="2.7.11.1" evidence="1"/>
<feature type="region of interest" description="Disordered" evidence="15">
    <location>
        <begin position="898"/>
        <end position="920"/>
    </location>
</feature>
<dbReference type="OMA" id="VYYEYDL"/>
<dbReference type="PROSITE" id="PS50011">
    <property type="entry name" value="PROTEIN_KINASE_DOM"/>
    <property type="match status" value="1"/>
</dbReference>
<evidence type="ECO:0000256" key="12">
    <source>
        <dbReference type="ARBA" id="ARBA00047899"/>
    </source>
</evidence>
<dbReference type="InterPro" id="IPR011009">
    <property type="entry name" value="Kinase-like_dom_sf"/>
</dbReference>
<keyword evidence="5" id="KW-0732">Signal</keyword>
<dbReference type="PROSITE" id="PS50927">
    <property type="entry name" value="BULB_LECTIN"/>
    <property type="match status" value="1"/>
</dbReference>
<feature type="domain" description="Bulb-type lectin" evidence="18">
    <location>
        <begin position="8"/>
        <end position="130"/>
    </location>
</feature>
<dbReference type="PROSITE" id="PS00108">
    <property type="entry name" value="PROTEIN_KINASE_ST"/>
    <property type="match status" value="1"/>
</dbReference>
<dbReference type="Pfam" id="PF07714">
    <property type="entry name" value="PK_Tyr_Ser-Thr"/>
    <property type="match status" value="1"/>
</dbReference>
<dbReference type="SUPFAM" id="SSF51110">
    <property type="entry name" value="alpha-D-mannose-specific plant lectins"/>
    <property type="match status" value="1"/>
</dbReference>
<dbReference type="Gene3D" id="3.50.4.10">
    <property type="entry name" value="Hepatocyte Growth Factor"/>
    <property type="match status" value="1"/>
</dbReference>
<name>A0A151SMF2_CAJCA</name>
<dbReference type="SMART" id="SM00473">
    <property type="entry name" value="PAN_AP"/>
    <property type="match status" value="1"/>
</dbReference>
<keyword evidence="8" id="KW-0067">ATP-binding</keyword>
<dbReference type="Pfam" id="PF00954">
    <property type="entry name" value="S_locus_glycop"/>
    <property type="match status" value="2"/>
</dbReference>
<dbReference type="Proteomes" id="UP000075243">
    <property type="component" value="Chromosome 11"/>
</dbReference>
<dbReference type="PROSITE" id="PS50026">
    <property type="entry name" value="EGF_3"/>
    <property type="match status" value="1"/>
</dbReference>
<organism evidence="20 21">
    <name type="scientific">Cajanus cajan</name>
    <name type="common">Pigeon pea</name>
    <name type="synonym">Cajanus indicus</name>
    <dbReference type="NCBI Taxonomy" id="3821"/>
    <lineage>
        <taxon>Eukaryota</taxon>
        <taxon>Viridiplantae</taxon>
        <taxon>Streptophyta</taxon>
        <taxon>Embryophyta</taxon>
        <taxon>Tracheophyta</taxon>
        <taxon>Spermatophyta</taxon>
        <taxon>Magnoliopsida</taxon>
        <taxon>eudicotyledons</taxon>
        <taxon>Gunneridae</taxon>
        <taxon>Pentapetalae</taxon>
        <taxon>rosids</taxon>
        <taxon>fabids</taxon>
        <taxon>Fabales</taxon>
        <taxon>Fabaceae</taxon>
        <taxon>Papilionoideae</taxon>
        <taxon>50 kb inversion clade</taxon>
        <taxon>NPAAA clade</taxon>
        <taxon>indigoferoid/millettioid clade</taxon>
        <taxon>Phaseoleae</taxon>
        <taxon>Cajanus</taxon>
    </lineage>
</organism>
<comment type="catalytic activity">
    <reaction evidence="13">
        <text>L-seryl-[protein] + ATP = O-phospho-L-seryl-[protein] + ADP + H(+)</text>
        <dbReference type="Rhea" id="RHEA:17989"/>
        <dbReference type="Rhea" id="RHEA-COMP:9863"/>
        <dbReference type="Rhea" id="RHEA-COMP:11604"/>
        <dbReference type="ChEBI" id="CHEBI:15378"/>
        <dbReference type="ChEBI" id="CHEBI:29999"/>
        <dbReference type="ChEBI" id="CHEBI:30616"/>
        <dbReference type="ChEBI" id="CHEBI:83421"/>
        <dbReference type="ChEBI" id="CHEBI:456216"/>
        <dbReference type="EC" id="2.7.11.1"/>
    </reaction>
</comment>
<gene>
    <name evidence="20" type="ORF">KK1_002158</name>
</gene>
<keyword evidence="2" id="KW-0723">Serine/threonine-protein kinase</keyword>
<dbReference type="SMART" id="SM00220">
    <property type="entry name" value="S_TKc"/>
    <property type="match status" value="1"/>
</dbReference>
<dbReference type="FunFam" id="1.10.510.10:FF:002239">
    <property type="match status" value="1"/>
</dbReference>
<evidence type="ECO:0000256" key="11">
    <source>
        <dbReference type="ARBA" id="ARBA00023180"/>
    </source>
</evidence>
<dbReference type="InterPro" id="IPR000742">
    <property type="entry name" value="EGF"/>
</dbReference>
<sequence length="1177" mass="132513">MSGTSNSLDTLAASQSIRDGETLVSASGIIEVGFFSPGNSTRRYLGIWYTNVSPFTVVWVANRNTPLEDNSGVLKLNEKGILVLLNGTSTTIWSSNISSKAVNNPTAHLLDSGNFVVKNGQETNEDGVLWQSFDYPGDALIPGMKVGWNLETGLQRYLSSWRSVDDPAEGEYAAKIDLRGYPQLFKFKGSQIKSRRGSWNGLSLVANPVTSPEISQKFVMNEKEVYYEYDLALPSIFLLYKLTPSGAGQSCYWTTQGRTLQVVSTGEQDQCENYAFCGSNSICSSDGNQATCECLRGYVPKSPDQWNMVVWIEGCVPRNKSNCNNSYTDGFLTYTHLKLPDTSSSWFNRTMNLDECRKSCLKNCSCTAYANLDIRDGGNGCLLWFNNLVDMRKFSQWGQDLYIRVPASELEIAVGLIIFGLVICACIYIIKNPGTARKLYNKHYKIKQRKEDADLPTFHLSVLANATENFSSKNKLGEGGYGPVYKGKLIDGQEFAVKRLSKKSGQGLEEFKNEVALIAKLQHRNLVKLLGCCIEGEEKMLIYEYMPNHSLDYFVFDETKRKLLDWCKRFNIISGIARGLLYLHQDSRLRIIHRDLKTSNILLDANLDPKISDFGLARSFLGDQVEANTNRVAGTYGYMPPEYATRGHFSVKSDVFSYGVIILEIVSGKKNREFSNPKHYNNLLGHAWTLWTEKRALELLDEVLGEQFMPSEVIRCIQVGLLCVQQRPEDRPDMSLVVLMLNGDKLLPNPKVPGMKLGWNLETGLERYISSWNSDNDPAEGKYALKLDLRGYPEIIIFKGPDIKSRKGSWNGLSVVAKPTTVPEISQNFVINEKEVYYEYDLVVPSIFRVHKLTPSGTVQSLYWTTQRRTLQVTSTGEEDQCENYAFCGSNSICSSTESPRPFTTSPSTQGGATSSVQGLSSIPSPDLDLMSFFNDEDEDINSIFEVLDNWTSGPSGSEKEKLPTVEPASEVPSYQPLLESFRLKAYVEDLDQAFLIPEFKTEVQQMLDDLLSYSDLPSDISLELQSFIKPFSRAWELRTQWSTAYQEVAQIEVETEGDRAKLEKIRDELISIKKSTEDMISSLQALQKEEADIEHAIEALKHELDRTRSKKDGVKVKSQEIKQHQTGLKEEGKAISSRLAKTLEQKKHLESQCASRKKNLDEAYKAFEDFKKQFLQ</sequence>
<evidence type="ECO:0000256" key="2">
    <source>
        <dbReference type="ARBA" id="ARBA00022527"/>
    </source>
</evidence>
<feature type="region of interest" description="Disordered" evidence="15">
    <location>
        <begin position="1112"/>
        <end position="1132"/>
    </location>
</feature>
<keyword evidence="11" id="KW-0325">Glycoprotein</keyword>
<keyword evidence="10 20" id="KW-0675">Receptor</keyword>
<dbReference type="SUPFAM" id="SSF56112">
    <property type="entry name" value="Protein kinase-like (PK-like)"/>
    <property type="match status" value="1"/>
</dbReference>
<evidence type="ECO:0000313" key="20">
    <source>
        <dbReference type="EMBL" id="KYP55931.1"/>
    </source>
</evidence>
<dbReference type="GO" id="GO:0004674">
    <property type="term" value="F:protein serine/threonine kinase activity"/>
    <property type="evidence" value="ECO:0007669"/>
    <property type="project" value="UniProtKB-KW"/>
</dbReference>
<protein>
    <recommendedName>
        <fullName evidence="1">non-specific serine/threonine protein kinase</fullName>
        <ecNumber evidence="1">2.7.11.1</ecNumber>
    </recommendedName>
</protein>
<evidence type="ECO:0000256" key="4">
    <source>
        <dbReference type="ARBA" id="ARBA00022679"/>
    </source>
</evidence>
<keyword evidence="9" id="KW-1015">Disulfide bond</keyword>
<reference evidence="20 21" key="1">
    <citation type="journal article" date="2012" name="Nat. Biotechnol.">
        <title>Draft genome sequence of pigeonpea (Cajanus cajan), an orphan legume crop of resource-poor farmers.</title>
        <authorList>
            <person name="Varshney R.K."/>
            <person name="Chen W."/>
            <person name="Li Y."/>
            <person name="Bharti A.K."/>
            <person name="Saxena R.K."/>
            <person name="Schlueter J.A."/>
            <person name="Donoghue M.T."/>
            <person name="Azam S."/>
            <person name="Fan G."/>
            <person name="Whaley A.M."/>
            <person name="Farmer A.D."/>
            <person name="Sheridan J."/>
            <person name="Iwata A."/>
            <person name="Tuteja R."/>
            <person name="Penmetsa R.V."/>
            <person name="Wu W."/>
            <person name="Upadhyaya H.D."/>
            <person name="Yang S.P."/>
            <person name="Shah T."/>
            <person name="Saxena K.B."/>
            <person name="Michael T."/>
            <person name="McCombie W.R."/>
            <person name="Yang B."/>
            <person name="Zhang G."/>
            <person name="Yang H."/>
            <person name="Wang J."/>
            <person name="Spillane C."/>
            <person name="Cook D.R."/>
            <person name="May G.D."/>
            <person name="Xu X."/>
            <person name="Jackson S.A."/>
        </authorList>
    </citation>
    <scope>NUCLEOTIDE SEQUENCE [LARGE SCALE GENOMIC DNA]</scope>
    <source>
        <strain evidence="21">cv. Asha</strain>
    </source>
</reference>
<keyword evidence="4" id="KW-0808">Transferase</keyword>
<dbReference type="EMBL" id="CM003613">
    <property type="protein sequence ID" value="KYP55931.1"/>
    <property type="molecule type" value="Genomic_DNA"/>
</dbReference>
<dbReference type="CDD" id="cd14066">
    <property type="entry name" value="STKc_IRAK"/>
    <property type="match status" value="1"/>
</dbReference>
<dbReference type="FunFam" id="2.90.10.10:FF:000004">
    <property type="entry name" value="G-type lectin S-receptor-like serine/threonine-protein kinase"/>
    <property type="match status" value="1"/>
</dbReference>
<evidence type="ECO:0000256" key="15">
    <source>
        <dbReference type="SAM" id="MobiDB-lite"/>
    </source>
</evidence>
<dbReference type="Gene3D" id="2.90.10.10">
    <property type="entry name" value="Bulb-type lectin domain"/>
    <property type="match status" value="1"/>
</dbReference>
<dbReference type="FunFam" id="3.50.4.10:FF:000002">
    <property type="entry name" value="G-type lectin S-receptor-like serine/threonine-protein kinase"/>
    <property type="match status" value="1"/>
</dbReference>
<evidence type="ECO:0000256" key="8">
    <source>
        <dbReference type="ARBA" id="ARBA00022840"/>
    </source>
</evidence>
<evidence type="ECO:0000256" key="9">
    <source>
        <dbReference type="ARBA" id="ARBA00023157"/>
    </source>
</evidence>
<keyword evidence="14" id="KW-0245">EGF-like domain</keyword>
<keyword evidence="3" id="KW-0597">Phosphoprotein</keyword>
<evidence type="ECO:0000256" key="13">
    <source>
        <dbReference type="ARBA" id="ARBA00048679"/>
    </source>
</evidence>
<keyword evidence="7 20" id="KW-0418">Kinase</keyword>
<dbReference type="SMART" id="SM00108">
    <property type="entry name" value="B_lectin"/>
    <property type="match status" value="1"/>
</dbReference>
<dbReference type="FunFam" id="3.30.200.20:FF:000195">
    <property type="entry name" value="G-type lectin S-receptor-like serine/threonine-protein kinase"/>
    <property type="match status" value="1"/>
</dbReference>
<evidence type="ECO:0000256" key="1">
    <source>
        <dbReference type="ARBA" id="ARBA00012513"/>
    </source>
</evidence>
<evidence type="ECO:0000256" key="5">
    <source>
        <dbReference type="ARBA" id="ARBA00022729"/>
    </source>
</evidence>
<dbReference type="InterPro" id="IPR036426">
    <property type="entry name" value="Bulb-type_lectin_dom_sf"/>
</dbReference>
<proteinExistence type="predicted"/>
<dbReference type="GO" id="GO:0005524">
    <property type="term" value="F:ATP binding"/>
    <property type="evidence" value="ECO:0007669"/>
    <property type="project" value="UniProtKB-KW"/>
</dbReference>
<evidence type="ECO:0000259" key="18">
    <source>
        <dbReference type="PROSITE" id="PS50927"/>
    </source>
</evidence>
<evidence type="ECO:0000256" key="6">
    <source>
        <dbReference type="ARBA" id="ARBA00022741"/>
    </source>
</evidence>
<dbReference type="CDD" id="cd01098">
    <property type="entry name" value="PAN_AP_plant"/>
    <property type="match status" value="1"/>
</dbReference>
<keyword evidence="6" id="KW-0547">Nucleotide-binding</keyword>
<dbReference type="InterPro" id="IPR008271">
    <property type="entry name" value="Ser/Thr_kinase_AS"/>
</dbReference>
<dbReference type="PROSITE" id="PS50948">
    <property type="entry name" value="PAN"/>
    <property type="match status" value="1"/>
</dbReference>
<keyword evidence="21" id="KW-1185">Reference proteome</keyword>
<evidence type="ECO:0000256" key="14">
    <source>
        <dbReference type="PROSITE-ProRule" id="PRU00076"/>
    </source>
</evidence>
<dbReference type="InterPro" id="IPR001480">
    <property type="entry name" value="Bulb-type_lectin_dom"/>
</dbReference>
<feature type="domain" description="Apple" evidence="19">
    <location>
        <begin position="323"/>
        <end position="406"/>
    </location>
</feature>
<evidence type="ECO:0000256" key="3">
    <source>
        <dbReference type="ARBA" id="ARBA00022553"/>
    </source>
</evidence>
<comment type="caution">
    <text evidence="14">Lacks conserved residue(s) required for the propagation of feature annotation.</text>
</comment>
<dbReference type="GO" id="GO:0048544">
    <property type="term" value="P:recognition of pollen"/>
    <property type="evidence" value="ECO:0007669"/>
    <property type="project" value="InterPro"/>
</dbReference>
<dbReference type="Pfam" id="PF08276">
    <property type="entry name" value="PAN_2"/>
    <property type="match status" value="1"/>
</dbReference>
<dbReference type="InterPro" id="IPR003609">
    <property type="entry name" value="Pan_app"/>
</dbReference>
<dbReference type="Pfam" id="PF01453">
    <property type="entry name" value="B_lectin"/>
    <property type="match status" value="1"/>
</dbReference>
<dbReference type="CDD" id="cd00028">
    <property type="entry name" value="B_lectin"/>
    <property type="match status" value="1"/>
</dbReference>
<feature type="domain" description="EGF-like" evidence="17">
    <location>
        <begin position="267"/>
        <end position="304"/>
    </location>
</feature>
<evidence type="ECO:0000259" key="19">
    <source>
        <dbReference type="PROSITE" id="PS50948"/>
    </source>
</evidence>
<dbReference type="InterPro" id="IPR001245">
    <property type="entry name" value="Ser-Thr/Tyr_kinase_cat_dom"/>
</dbReference>
<evidence type="ECO:0000259" key="17">
    <source>
        <dbReference type="PROSITE" id="PS50026"/>
    </source>
</evidence>
<evidence type="ECO:0000313" key="21">
    <source>
        <dbReference type="Proteomes" id="UP000075243"/>
    </source>
</evidence>
<dbReference type="InterPro" id="IPR000858">
    <property type="entry name" value="S_locus_glycoprot_dom"/>
</dbReference>
<accession>A0A151SMF2</accession>
<evidence type="ECO:0000256" key="7">
    <source>
        <dbReference type="ARBA" id="ARBA00022777"/>
    </source>
</evidence>
<evidence type="ECO:0000256" key="10">
    <source>
        <dbReference type="ARBA" id="ARBA00023170"/>
    </source>
</evidence>
<dbReference type="PANTHER" id="PTHR32444:SF183">
    <property type="entry name" value="APPLE DOMAIN-CONTAINING PROTEIN"/>
    <property type="match status" value="1"/>
</dbReference>
<dbReference type="Gene3D" id="1.10.510.10">
    <property type="entry name" value="Transferase(Phosphotransferase) domain 1"/>
    <property type="match status" value="1"/>
</dbReference>
<dbReference type="InterPro" id="IPR000719">
    <property type="entry name" value="Prot_kinase_dom"/>
</dbReference>
<comment type="catalytic activity">
    <reaction evidence="12">
        <text>L-threonyl-[protein] + ATP = O-phospho-L-threonyl-[protein] + ADP + H(+)</text>
        <dbReference type="Rhea" id="RHEA:46608"/>
        <dbReference type="Rhea" id="RHEA-COMP:11060"/>
        <dbReference type="Rhea" id="RHEA-COMP:11605"/>
        <dbReference type="ChEBI" id="CHEBI:15378"/>
        <dbReference type="ChEBI" id="CHEBI:30013"/>
        <dbReference type="ChEBI" id="CHEBI:30616"/>
        <dbReference type="ChEBI" id="CHEBI:61977"/>
        <dbReference type="ChEBI" id="CHEBI:456216"/>
        <dbReference type="EC" id="2.7.11.1"/>
    </reaction>
</comment>
<feature type="domain" description="Protein kinase" evidence="16">
    <location>
        <begin position="470"/>
        <end position="747"/>
    </location>
</feature>
<dbReference type="Gramene" id="C.cajan_02106.t">
    <property type="protein sequence ID" value="C.cajan_02106.t"/>
    <property type="gene ID" value="C.cajan_02106"/>
</dbReference>
<evidence type="ECO:0000259" key="16">
    <source>
        <dbReference type="PROSITE" id="PS50011"/>
    </source>
</evidence>
<dbReference type="PANTHER" id="PTHR32444">
    <property type="entry name" value="BULB-TYPE LECTIN DOMAIN-CONTAINING PROTEIN"/>
    <property type="match status" value="1"/>
</dbReference>